<comment type="caution">
    <text evidence="8">The sequence shown here is derived from an EMBL/GenBank/DDBJ whole genome shotgun (WGS) entry which is preliminary data.</text>
</comment>
<dbReference type="OrthoDB" id="2082105at2"/>
<dbReference type="eggNOG" id="ENOG5033X7V">
    <property type="taxonomic scope" value="Bacteria"/>
</dbReference>
<protein>
    <recommendedName>
        <fullName evidence="7">Cytochrome b561 bacterial/Ni-hydrogenase domain-containing protein</fullName>
    </recommendedName>
</protein>
<dbReference type="AlphaFoldDB" id="A0A0L6JQF1"/>
<keyword evidence="5 6" id="KW-0472">Membrane</keyword>
<comment type="subcellular location">
    <subcellularLocation>
        <location evidence="1">Cell membrane</location>
        <topology evidence="1">Multi-pass membrane protein</topology>
    </subcellularLocation>
</comment>
<sequence length="163" mass="18686" precursor="true">MNNVRFDFIIHWLWTIVFALLALSGLAMVGAQYGWILNYDIVSADYVHRVLAAVYVLLTFISIVIEVIRGIKSDEKKLTWFMIGKSGYQLFTFITTLIFIITGAIIWVCMDSNMAVVSFALYVHEKLTYIVVASVIWHIYVKCHALLLPKRPSSKENVSDKYN</sequence>
<dbReference type="SUPFAM" id="SSF81342">
    <property type="entry name" value="Transmembrane di-heme cytochromes"/>
    <property type="match status" value="1"/>
</dbReference>
<evidence type="ECO:0000256" key="1">
    <source>
        <dbReference type="ARBA" id="ARBA00004651"/>
    </source>
</evidence>
<dbReference type="Gene3D" id="1.20.950.20">
    <property type="entry name" value="Transmembrane di-heme cytochromes, Chain C"/>
    <property type="match status" value="1"/>
</dbReference>
<proteinExistence type="predicted"/>
<evidence type="ECO:0000313" key="9">
    <source>
        <dbReference type="Proteomes" id="UP000036923"/>
    </source>
</evidence>
<evidence type="ECO:0000256" key="3">
    <source>
        <dbReference type="ARBA" id="ARBA00022692"/>
    </source>
</evidence>
<dbReference type="STRING" id="398512.Bccel_3337"/>
<keyword evidence="3 6" id="KW-0812">Transmembrane</keyword>
<dbReference type="Proteomes" id="UP000036923">
    <property type="component" value="Unassembled WGS sequence"/>
</dbReference>
<evidence type="ECO:0000259" key="7">
    <source>
        <dbReference type="Pfam" id="PF01292"/>
    </source>
</evidence>
<dbReference type="InterPro" id="IPR011577">
    <property type="entry name" value="Cyt_b561_bac/Ni-Hgenase"/>
</dbReference>
<feature type="transmembrane region" description="Helical" evidence="6">
    <location>
        <begin position="88"/>
        <end position="107"/>
    </location>
</feature>
<keyword evidence="2" id="KW-1003">Cell membrane</keyword>
<accession>A0A0L6JQF1</accession>
<keyword evidence="4 6" id="KW-1133">Transmembrane helix</keyword>
<evidence type="ECO:0000256" key="6">
    <source>
        <dbReference type="SAM" id="Phobius"/>
    </source>
</evidence>
<feature type="domain" description="Cytochrome b561 bacterial/Ni-hydrogenase" evidence="7">
    <location>
        <begin position="9"/>
        <end position="141"/>
    </location>
</feature>
<organism evidence="8 9">
    <name type="scientific">Pseudobacteroides cellulosolvens ATCC 35603 = DSM 2933</name>
    <dbReference type="NCBI Taxonomy" id="398512"/>
    <lineage>
        <taxon>Bacteria</taxon>
        <taxon>Bacillati</taxon>
        <taxon>Bacillota</taxon>
        <taxon>Clostridia</taxon>
        <taxon>Eubacteriales</taxon>
        <taxon>Oscillospiraceae</taxon>
        <taxon>Pseudobacteroides</taxon>
    </lineage>
</organism>
<keyword evidence="9" id="KW-1185">Reference proteome</keyword>
<feature type="transmembrane region" description="Helical" evidence="6">
    <location>
        <begin position="127"/>
        <end position="148"/>
    </location>
</feature>
<dbReference type="Pfam" id="PF01292">
    <property type="entry name" value="Ni_hydr_CYTB"/>
    <property type="match status" value="1"/>
</dbReference>
<feature type="transmembrane region" description="Helical" evidence="6">
    <location>
        <begin position="46"/>
        <end position="68"/>
    </location>
</feature>
<dbReference type="GO" id="GO:0009055">
    <property type="term" value="F:electron transfer activity"/>
    <property type="evidence" value="ECO:0007669"/>
    <property type="project" value="InterPro"/>
</dbReference>
<gene>
    <name evidence="8" type="ORF">Bccel_3337</name>
</gene>
<dbReference type="GO" id="GO:0022904">
    <property type="term" value="P:respiratory electron transport chain"/>
    <property type="evidence" value="ECO:0007669"/>
    <property type="project" value="InterPro"/>
</dbReference>
<evidence type="ECO:0000313" key="8">
    <source>
        <dbReference type="EMBL" id="KNY28066.1"/>
    </source>
</evidence>
<dbReference type="InterPro" id="IPR016174">
    <property type="entry name" value="Di-haem_cyt_TM"/>
</dbReference>
<evidence type="ECO:0000256" key="2">
    <source>
        <dbReference type="ARBA" id="ARBA00022475"/>
    </source>
</evidence>
<feature type="transmembrane region" description="Helical" evidence="6">
    <location>
        <begin position="12"/>
        <end position="34"/>
    </location>
</feature>
<dbReference type="RefSeq" id="WP_036939123.1">
    <property type="nucleotide sequence ID" value="NZ_JQKC01000008.1"/>
</dbReference>
<name>A0A0L6JQF1_9FIRM</name>
<evidence type="ECO:0000256" key="5">
    <source>
        <dbReference type="ARBA" id="ARBA00023136"/>
    </source>
</evidence>
<dbReference type="GO" id="GO:0005886">
    <property type="term" value="C:plasma membrane"/>
    <property type="evidence" value="ECO:0007669"/>
    <property type="project" value="UniProtKB-SubCell"/>
</dbReference>
<reference evidence="9" key="1">
    <citation type="submission" date="2015-07" db="EMBL/GenBank/DDBJ databases">
        <title>Near-Complete Genome Sequence of the Cellulolytic Bacterium Bacteroides (Pseudobacteroides) cellulosolvens ATCC 35603.</title>
        <authorList>
            <person name="Dassa B."/>
            <person name="Utturkar S.M."/>
            <person name="Klingeman D.M."/>
            <person name="Hurt R.A."/>
            <person name="Keller M."/>
            <person name="Xu J."/>
            <person name="Reddy Y.H.K."/>
            <person name="Borovok I."/>
            <person name="Grinberg I.R."/>
            <person name="Lamed R."/>
            <person name="Zhivin O."/>
            <person name="Bayer E.A."/>
            <person name="Brown S.D."/>
        </authorList>
    </citation>
    <scope>NUCLEOTIDE SEQUENCE [LARGE SCALE GENOMIC DNA]</scope>
    <source>
        <strain evidence="9">DSM 2933</strain>
    </source>
</reference>
<dbReference type="EMBL" id="LGTC01000001">
    <property type="protein sequence ID" value="KNY28066.1"/>
    <property type="molecule type" value="Genomic_DNA"/>
</dbReference>
<evidence type="ECO:0000256" key="4">
    <source>
        <dbReference type="ARBA" id="ARBA00022989"/>
    </source>
</evidence>